<dbReference type="InterPro" id="IPR029016">
    <property type="entry name" value="GAF-like_dom_sf"/>
</dbReference>
<dbReference type="RefSeq" id="WP_147845641.1">
    <property type="nucleotide sequence ID" value="NZ_VDUZ01000003.1"/>
</dbReference>
<evidence type="ECO:0000259" key="5">
    <source>
        <dbReference type="PROSITE" id="PS51078"/>
    </source>
</evidence>
<dbReference type="SUPFAM" id="SSF55781">
    <property type="entry name" value="GAF domain-like"/>
    <property type="match status" value="1"/>
</dbReference>
<dbReference type="GO" id="GO:0045892">
    <property type="term" value="P:negative regulation of DNA-templated transcription"/>
    <property type="evidence" value="ECO:0007669"/>
    <property type="project" value="TreeGrafter"/>
</dbReference>
<dbReference type="InterPro" id="IPR014757">
    <property type="entry name" value="Tscrpt_reg_IclR_C"/>
</dbReference>
<dbReference type="Gene3D" id="3.30.450.40">
    <property type="match status" value="1"/>
</dbReference>
<gene>
    <name evidence="6" type="ORF">FHP25_04170</name>
</gene>
<evidence type="ECO:0000256" key="3">
    <source>
        <dbReference type="ARBA" id="ARBA00023163"/>
    </source>
</evidence>
<evidence type="ECO:0000256" key="2">
    <source>
        <dbReference type="ARBA" id="ARBA00023125"/>
    </source>
</evidence>
<dbReference type="PROSITE" id="PS51078">
    <property type="entry name" value="ICLR_ED"/>
    <property type="match status" value="1"/>
</dbReference>
<keyword evidence="7" id="KW-1185">Reference proteome</keyword>
<accession>A0A5C8PUT4</accession>
<feature type="domain" description="IclR-ED" evidence="5">
    <location>
        <begin position="78"/>
        <end position="257"/>
    </location>
</feature>
<evidence type="ECO:0000256" key="1">
    <source>
        <dbReference type="ARBA" id="ARBA00023015"/>
    </source>
</evidence>
<protein>
    <submittedName>
        <fullName evidence="6">Helix-turn-helix domain-containing protein</fullName>
    </submittedName>
</protein>
<dbReference type="GO" id="GO:0003700">
    <property type="term" value="F:DNA-binding transcription factor activity"/>
    <property type="evidence" value="ECO:0007669"/>
    <property type="project" value="TreeGrafter"/>
</dbReference>
<dbReference type="InterPro" id="IPR005471">
    <property type="entry name" value="Tscrpt_reg_IclR_N"/>
</dbReference>
<dbReference type="PANTHER" id="PTHR30136:SF33">
    <property type="entry name" value="TRANSCRIPTIONAL REGULATORY PROTEIN"/>
    <property type="match status" value="1"/>
</dbReference>
<comment type="caution">
    <text evidence="6">The sequence shown here is derived from an EMBL/GenBank/DDBJ whole genome shotgun (WGS) entry which is preliminary data.</text>
</comment>
<dbReference type="Proteomes" id="UP000321638">
    <property type="component" value="Unassembled WGS sequence"/>
</dbReference>
<keyword evidence="1" id="KW-0805">Transcription regulation</keyword>
<dbReference type="InterPro" id="IPR036388">
    <property type="entry name" value="WH-like_DNA-bd_sf"/>
</dbReference>
<reference evidence="6 7" key="1">
    <citation type="submission" date="2019-06" db="EMBL/GenBank/DDBJ databases">
        <title>New taxonomy in bacterial strain CC-CFT640, isolated from vineyard.</title>
        <authorList>
            <person name="Lin S.-Y."/>
            <person name="Tsai C.-F."/>
            <person name="Young C.-C."/>
        </authorList>
    </citation>
    <scope>NUCLEOTIDE SEQUENCE [LARGE SCALE GENOMIC DNA]</scope>
    <source>
        <strain evidence="6 7">CC-CFT640</strain>
    </source>
</reference>
<dbReference type="GO" id="GO:0003677">
    <property type="term" value="F:DNA binding"/>
    <property type="evidence" value="ECO:0007669"/>
    <property type="project" value="UniProtKB-KW"/>
</dbReference>
<dbReference type="SMART" id="SM00346">
    <property type="entry name" value="HTH_ICLR"/>
    <property type="match status" value="1"/>
</dbReference>
<dbReference type="InterPro" id="IPR050707">
    <property type="entry name" value="HTH_MetabolicPath_Reg"/>
</dbReference>
<dbReference type="PROSITE" id="PS51077">
    <property type="entry name" value="HTH_ICLR"/>
    <property type="match status" value="1"/>
</dbReference>
<keyword evidence="2" id="KW-0238">DNA-binding</keyword>
<dbReference type="SUPFAM" id="SSF46785">
    <property type="entry name" value="Winged helix' DNA-binding domain"/>
    <property type="match status" value="1"/>
</dbReference>
<dbReference type="OrthoDB" id="9807558at2"/>
<dbReference type="InterPro" id="IPR036390">
    <property type="entry name" value="WH_DNA-bd_sf"/>
</dbReference>
<dbReference type="Gene3D" id="1.10.10.10">
    <property type="entry name" value="Winged helix-like DNA-binding domain superfamily/Winged helix DNA-binding domain"/>
    <property type="match status" value="1"/>
</dbReference>
<dbReference type="Pfam" id="PF09339">
    <property type="entry name" value="HTH_IclR"/>
    <property type="match status" value="1"/>
</dbReference>
<proteinExistence type="predicted"/>
<dbReference type="AlphaFoldDB" id="A0A5C8PUT4"/>
<name>A0A5C8PUT4_9HYPH</name>
<feature type="domain" description="HTH iclR-type" evidence="4">
    <location>
        <begin position="15"/>
        <end position="77"/>
    </location>
</feature>
<organism evidence="6 7">
    <name type="scientific">Vineibacter terrae</name>
    <dbReference type="NCBI Taxonomy" id="2586908"/>
    <lineage>
        <taxon>Bacteria</taxon>
        <taxon>Pseudomonadati</taxon>
        <taxon>Pseudomonadota</taxon>
        <taxon>Alphaproteobacteria</taxon>
        <taxon>Hyphomicrobiales</taxon>
        <taxon>Vineibacter</taxon>
    </lineage>
</organism>
<evidence type="ECO:0000313" key="6">
    <source>
        <dbReference type="EMBL" id="TXL81733.1"/>
    </source>
</evidence>
<sequence>MGQSLWPVEESRSFVTSLARGLAILEAFREGEGKFGNQAIARRTGLPKPTVSRLTHTLVELGYLAYCRRERKYALSSSTLALGFAVQPCNRIRHRLRPHLEGLVQRFGGVAVLAESSRQSMICVDACTDMPAPAVWMEPGSRLALFDQPLGRLFAAALPSRRRQAVLSQIQRDEPQVADAVERLRLASARQGFHAAREGMPEGWTAVMAAVAGADESASGVLACFMPSAAVAQERALLAVGFACARTAQEIATEMVKATVGRVSG</sequence>
<dbReference type="EMBL" id="VDUZ01000003">
    <property type="protein sequence ID" value="TXL81733.1"/>
    <property type="molecule type" value="Genomic_DNA"/>
</dbReference>
<evidence type="ECO:0000313" key="7">
    <source>
        <dbReference type="Proteomes" id="UP000321638"/>
    </source>
</evidence>
<keyword evidence="3" id="KW-0804">Transcription</keyword>
<evidence type="ECO:0000259" key="4">
    <source>
        <dbReference type="PROSITE" id="PS51077"/>
    </source>
</evidence>
<dbReference type="PANTHER" id="PTHR30136">
    <property type="entry name" value="HELIX-TURN-HELIX TRANSCRIPTIONAL REGULATOR, ICLR FAMILY"/>
    <property type="match status" value="1"/>
</dbReference>